<proteinExistence type="predicted"/>
<protein>
    <submittedName>
        <fullName evidence="2">Uncharacterized protein</fullName>
    </submittedName>
</protein>
<feature type="compositionally biased region" description="Low complexity" evidence="1">
    <location>
        <begin position="160"/>
        <end position="177"/>
    </location>
</feature>
<reference evidence="2" key="1">
    <citation type="submission" date="2023-03" db="EMBL/GenBank/DDBJ databases">
        <title>Massive genome expansion in bonnet fungi (Mycena s.s.) driven by repeated elements and novel gene families across ecological guilds.</title>
        <authorList>
            <consortium name="Lawrence Berkeley National Laboratory"/>
            <person name="Harder C.B."/>
            <person name="Miyauchi S."/>
            <person name="Viragh M."/>
            <person name="Kuo A."/>
            <person name="Thoen E."/>
            <person name="Andreopoulos B."/>
            <person name="Lu D."/>
            <person name="Skrede I."/>
            <person name="Drula E."/>
            <person name="Henrissat B."/>
            <person name="Morin E."/>
            <person name="Kohler A."/>
            <person name="Barry K."/>
            <person name="LaButti K."/>
            <person name="Morin E."/>
            <person name="Salamov A."/>
            <person name="Lipzen A."/>
            <person name="Mereny Z."/>
            <person name="Hegedus B."/>
            <person name="Baldrian P."/>
            <person name="Stursova M."/>
            <person name="Weitz H."/>
            <person name="Taylor A."/>
            <person name="Grigoriev I.V."/>
            <person name="Nagy L.G."/>
            <person name="Martin F."/>
            <person name="Kauserud H."/>
        </authorList>
    </citation>
    <scope>NUCLEOTIDE SEQUENCE</scope>
    <source>
        <strain evidence="2">9144</strain>
    </source>
</reference>
<evidence type="ECO:0000313" key="2">
    <source>
        <dbReference type="EMBL" id="KAJ7210441.1"/>
    </source>
</evidence>
<evidence type="ECO:0000256" key="1">
    <source>
        <dbReference type="SAM" id="MobiDB-lite"/>
    </source>
</evidence>
<organism evidence="2 3">
    <name type="scientific">Mycena pura</name>
    <dbReference type="NCBI Taxonomy" id="153505"/>
    <lineage>
        <taxon>Eukaryota</taxon>
        <taxon>Fungi</taxon>
        <taxon>Dikarya</taxon>
        <taxon>Basidiomycota</taxon>
        <taxon>Agaricomycotina</taxon>
        <taxon>Agaricomycetes</taxon>
        <taxon>Agaricomycetidae</taxon>
        <taxon>Agaricales</taxon>
        <taxon>Marasmiineae</taxon>
        <taxon>Mycenaceae</taxon>
        <taxon>Mycena</taxon>
    </lineage>
</organism>
<accession>A0AAD6YDE7</accession>
<keyword evidence="3" id="KW-1185">Reference proteome</keyword>
<dbReference type="AlphaFoldDB" id="A0AAD6YDE7"/>
<feature type="region of interest" description="Disordered" evidence="1">
    <location>
        <begin position="78"/>
        <end position="134"/>
    </location>
</feature>
<dbReference type="EMBL" id="JARJCW010000028">
    <property type="protein sequence ID" value="KAJ7210441.1"/>
    <property type="molecule type" value="Genomic_DNA"/>
</dbReference>
<feature type="compositionally biased region" description="Acidic residues" evidence="1">
    <location>
        <begin position="289"/>
        <end position="306"/>
    </location>
</feature>
<comment type="caution">
    <text evidence="2">The sequence shown here is derived from an EMBL/GenBank/DDBJ whole genome shotgun (WGS) entry which is preliminary data.</text>
</comment>
<feature type="compositionally biased region" description="Polar residues" evidence="1">
    <location>
        <begin position="313"/>
        <end position="323"/>
    </location>
</feature>
<dbReference type="Proteomes" id="UP001219525">
    <property type="component" value="Unassembled WGS sequence"/>
</dbReference>
<gene>
    <name evidence="2" type="ORF">GGX14DRAFT_625573</name>
</gene>
<evidence type="ECO:0000313" key="3">
    <source>
        <dbReference type="Proteomes" id="UP001219525"/>
    </source>
</evidence>
<feature type="region of interest" description="Disordered" evidence="1">
    <location>
        <begin position="160"/>
        <end position="181"/>
    </location>
</feature>
<name>A0AAD6YDE7_9AGAR</name>
<feature type="region of interest" description="Disordered" evidence="1">
    <location>
        <begin position="233"/>
        <end position="336"/>
    </location>
</feature>
<feature type="region of interest" description="Disordered" evidence="1">
    <location>
        <begin position="1"/>
        <end position="43"/>
    </location>
</feature>
<sequence length="462" mass="48862">MPEDVFLASPRKAPANRRSVASLRGPTSLAGALDTGDDAGNANGRFSLAHELAVAMMPEPSAGSKLLAEEFGIEFDEGAEGIDEPGGGGGGPQINIQDGDLSFAESDPHLDSSFGDGPPGSSPTRPQRRAPPEQDAMEVLAENLQSTDNFLLHLRRLDADSSAPSSSSASAHASSSSQPALERLASDVIRRINDTARDREGQVRALVEYEREFRRIAGEVGGQDVLGQLDALPVPEEDPVDTHAPPLGTISEEEPASASASPTRRHHSRAMSLSQDWETDPDFRRLGDADADTDPAYDGRDDDDNLEPPVSPSPVQTTFSPSIPGTAPSAARAREPAAQLADLRGLTTSLIASLTSVSEHAQVNGAATAEAGRKIRALRNRLGGWRTEWEGAERSRGRIERWEAGEAWESGDGTGTNTPTSGTPVRGAKRVNARQVVQEHLTAFERALADAAVKTNAIMAAS</sequence>
<feature type="compositionally biased region" description="Low complexity" evidence="1">
    <location>
        <begin position="327"/>
        <end position="336"/>
    </location>
</feature>